<dbReference type="EMBL" id="CAJVCH010100339">
    <property type="protein sequence ID" value="CAG7723570.1"/>
    <property type="molecule type" value="Genomic_DNA"/>
</dbReference>
<name>A0A8J2JX22_9HEXA</name>
<dbReference type="GO" id="GO:0000407">
    <property type="term" value="C:phagophore assembly site"/>
    <property type="evidence" value="ECO:0007669"/>
    <property type="project" value="TreeGrafter"/>
</dbReference>
<keyword evidence="8" id="KW-1185">Reference proteome</keyword>
<dbReference type="GO" id="GO:0004674">
    <property type="term" value="F:protein serine/threonine kinase activity"/>
    <property type="evidence" value="ECO:0007669"/>
    <property type="project" value="InterPro"/>
</dbReference>
<evidence type="ECO:0000313" key="7">
    <source>
        <dbReference type="EMBL" id="CAG7723570.1"/>
    </source>
</evidence>
<keyword evidence="3" id="KW-0418">Kinase</keyword>
<protein>
    <recommendedName>
        <fullName evidence="6">Protein kinase domain-containing protein</fullName>
    </recommendedName>
</protein>
<keyword evidence="1" id="KW-0808">Transferase</keyword>
<evidence type="ECO:0000256" key="3">
    <source>
        <dbReference type="ARBA" id="ARBA00022777"/>
    </source>
</evidence>
<dbReference type="PROSITE" id="PS50011">
    <property type="entry name" value="PROTEIN_KINASE_DOM"/>
    <property type="match status" value="1"/>
</dbReference>
<evidence type="ECO:0000313" key="8">
    <source>
        <dbReference type="Proteomes" id="UP000708208"/>
    </source>
</evidence>
<dbReference type="GO" id="GO:0005829">
    <property type="term" value="C:cytosol"/>
    <property type="evidence" value="ECO:0007669"/>
    <property type="project" value="TreeGrafter"/>
</dbReference>
<dbReference type="GO" id="GO:0000045">
    <property type="term" value="P:autophagosome assembly"/>
    <property type="evidence" value="ECO:0007669"/>
    <property type="project" value="TreeGrafter"/>
</dbReference>
<dbReference type="GO" id="GO:0016020">
    <property type="term" value="C:membrane"/>
    <property type="evidence" value="ECO:0007669"/>
    <property type="project" value="TreeGrafter"/>
</dbReference>
<dbReference type="Proteomes" id="UP000708208">
    <property type="component" value="Unassembled WGS sequence"/>
</dbReference>
<keyword evidence="2" id="KW-0547">Nucleotide-binding</keyword>
<feature type="domain" description="Protein kinase" evidence="6">
    <location>
        <begin position="80"/>
        <end position="380"/>
    </location>
</feature>
<dbReference type="OrthoDB" id="190564at2759"/>
<dbReference type="GO" id="GO:0010506">
    <property type="term" value="P:regulation of autophagy"/>
    <property type="evidence" value="ECO:0007669"/>
    <property type="project" value="InterPro"/>
</dbReference>
<gene>
    <name evidence="7" type="ORF">AFUS01_LOCUS12649</name>
</gene>
<reference evidence="7" key="1">
    <citation type="submission" date="2021-06" db="EMBL/GenBank/DDBJ databases">
        <authorList>
            <person name="Hodson N. C."/>
            <person name="Mongue J. A."/>
            <person name="Jaron S. K."/>
        </authorList>
    </citation>
    <scope>NUCLEOTIDE SEQUENCE</scope>
</reference>
<dbReference type="GO" id="GO:0005524">
    <property type="term" value="F:ATP binding"/>
    <property type="evidence" value="ECO:0007669"/>
    <property type="project" value="UniProtKB-KW"/>
</dbReference>
<comment type="caution">
    <text evidence="7">The sequence shown here is derived from an EMBL/GenBank/DDBJ whole genome shotgun (WGS) entry which is preliminary data.</text>
</comment>
<dbReference type="InterPro" id="IPR045269">
    <property type="entry name" value="Atg1-like"/>
</dbReference>
<sequence>MFVPSWCNQVFRKAPFFVLISKVVNWSAIDVRNERVKSRKQKLLDLRKCHMEERKKIWSCRHRIGLMRRKLISDASSSSSSLGDPEGKGDISKKFQLIHWLSEKDVEMNTTGRYFDVEDKRLVAIKISPANPPPSVLERCKVKLEALKEIHALMKLEHVNIIGLFSYFESMEKIHLVLEACDHSLRSEISCAGGSVDPKLAFGVIYQIINGLDHCHKKSLLHRNLSPDTILVTVEGTVKISDFSKSIFLKGAQKQDMTWPCLLGDFRYSSPELLVQDPTFGLSADIWSVGCILVELILGRLVWNESTLEGQLIQIHKSVGPLLPQHVEAAGISDNVFAGQRLREYFPDKCDKVLALIELCLEVDFCKRISSRGLLDHPLIKLGRQYSQHEPTETVLPRMALWEMRPHTAPTEKIASELLPETRRKSHLVREDHPCVQNFPSILRTKTAVNKARPKVAFSQSQEVSKEKPETAIPTLKNNNSHSNQNLLQEITKEQLYGLGTKFFWRNLTEITAQNKIGPGTAIQESSPILRKGNELRKTDGRKPLENLVNNSDVVAPSTCDSNESKAITQYLPNGPRSRMQYLITSIPNASWSTVQVFTEHLVNTARKNPTTFCNSVGQLVTVLLDQISDTKSKVAGPSIRILNNICENNGSLFEPESERIIESMLNKLGGPSFIEKESNDVLRNLSDALKPHKAILTLIKYAINHKVSAARQSAILLIEQAV</sequence>
<dbReference type="InterPro" id="IPR000719">
    <property type="entry name" value="Prot_kinase_dom"/>
</dbReference>
<accession>A0A8J2JX22</accession>
<dbReference type="AlphaFoldDB" id="A0A8J2JX22"/>
<dbReference type="GO" id="GO:0005776">
    <property type="term" value="C:autophagosome"/>
    <property type="evidence" value="ECO:0007669"/>
    <property type="project" value="TreeGrafter"/>
</dbReference>
<dbReference type="PANTHER" id="PTHR24348:SF22">
    <property type="entry name" value="NON-SPECIFIC SERINE_THREONINE PROTEIN KINASE"/>
    <property type="match status" value="1"/>
</dbReference>
<proteinExistence type="predicted"/>
<evidence type="ECO:0000256" key="5">
    <source>
        <dbReference type="SAM" id="MobiDB-lite"/>
    </source>
</evidence>
<feature type="non-terminal residue" evidence="7">
    <location>
        <position position="1"/>
    </location>
</feature>
<evidence type="ECO:0000259" key="6">
    <source>
        <dbReference type="PROSITE" id="PS50011"/>
    </source>
</evidence>
<evidence type="ECO:0000256" key="1">
    <source>
        <dbReference type="ARBA" id="ARBA00022679"/>
    </source>
</evidence>
<evidence type="ECO:0000256" key="2">
    <source>
        <dbReference type="ARBA" id="ARBA00022741"/>
    </source>
</evidence>
<dbReference type="Pfam" id="PF00069">
    <property type="entry name" value="Pkinase"/>
    <property type="match status" value="1"/>
</dbReference>
<feature type="region of interest" description="Disordered" evidence="5">
    <location>
        <begin position="458"/>
        <end position="481"/>
    </location>
</feature>
<organism evidence="7 8">
    <name type="scientific">Allacma fusca</name>
    <dbReference type="NCBI Taxonomy" id="39272"/>
    <lineage>
        <taxon>Eukaryota</taxon>
        <taxon>Metazoa</taxon>
        <taxon>Ecdysozoa</taxon>
        <taxon>Arthropoda</taxon>
        <taxon>Hexapoda</taxon>
        <taxon>Collembola</taxon>
        <taxon>Symphypleona</taxon>
        <taxon>Sminthuridae</taxon>
        <taxon>Allacma</taxon>
    </lineage>
</organism>
<dbReference type="PANTHER" id="PTHR24348">
    <property type="entry name" value="SERINE/THREONINE-PROTEIN KINASE UNC-51-RELATED"/>
    <property type="match status" value="1"/>
</dbReference>
<keyword evidence="4" id="KW-0067">ATP-binding</keyword>
<evidence type="ECO:0000256" key="4">
    <source>
        <dbReference type="ARBA" id="ARBA00022840"/>
    </source>
</evidence>